<evidence type="ECO:0000313" key="1">
    <source>
        <dbReference type="EMBL" id="KAJ0171347.1"/>
    </source>
</evidence>
<proteinExistence type="predicted"/>
<protein>
    <submittedName>
        <fullName evidence="1">Uncharacterized protein</fullName>
    </submittedName>
</protein>
<accession>A0ACC1CIF2</accession>
<dbReference type="Proteomes" id="UP000824533">
    <property type="component" value="Linkage Group LG24"/>
</dbReference>
<name>A0ACC1CIF2_9NEOP</name>
<keyword evidence="2" id="KW-1185">Reference proteome</keyword>
<evidence type="ECO:0000313" key="2">
    <source>
        <dbReference type="Proteomes" id="UP000824533"/>
    </source>
</evidence>
<organism evidence="1 2">
    <name type="scientific">Dendrolimus kikuchii</name>
    <dbReference type="NCBI Taxonomy" id="765133"/>
    <lineage>
        <taxon>Eukaryota</taxon>
        <taxon>Metazoa</taxon>
        <taxon>Ecdysozoa</taxon>
        <taxon>Arthropoda</taxon>
        <taxon>Hexapoda</taxon>
        <taxon>Insecta</taxon>
        <taxon>Pterygota</taxon>
        <taxon>Neoptera</taxon>
        <taxon>Endopterygota</taxon>
        <taxon>Lepidoptera</taxon>
        <taxon>Glossata</taxon>
        <taxon>Ditrysia</taxon>
        <taxon>Bombycoidea</taxon>
        <taxon>Lasiocampidae</taxon>
        <taxon>Dendrolimus</taxon>
    </lineage>
</organism>
<sequence length="334" mass="38685">MRPNIILVIFAIYINITNGLNLQIIRGVKEIDIINAVKKYMTGKKGLIYDLKTQNKIINTLRRRTALDDKDLSNEKKLKNFDNKVLVKRIIPHGYAGGKYDYDSKFNTLYKPLVRVHKTRAVKDDNSDFMNKEFTFDRLNFEPNKDSKDKYTLIFMLKNSKDINPSIHDESNVNIFSKSALLKPFDLKIPNSELITDDLNEGNQDINKDKASRVVKKEKLNTILKNGDIIRLNSTESTNIANKEIYNIILGILGKKKRDKLRANMLITKSAEEEEEYRPPKYLFHVSEEESNGKKPSMQHYPYWNYWTYDKGLYMDTCKGNLINVGGVCVGKSR</sequence>
<comment type="caution">
    <text evidence="1">The sequence shown here is derived from an EMBL/GenBank/DDBJ whole genome shotgun (WGS) entry which is preliminary data.</text>
</comment>
<reference evidence="1 2" key="1">
    <citation type="journal article" date="2021" name="Front. Genet.">
        <title>Chromosome-Level Genome Assembly Reveals Significant Gene Expansion in the Toll and IMD Signaling Pathways of Dendrolimus kikuchii.</title>
        <authorList>
            <person name="Zhou J."/>
            <person name="Wu P."/>
            <person name="Xiong Z."/>
            <person name="Liu N."/>
            <person name="Zhao N."/>
            <person name="Ji M."/>
            <person name="Qiu Y."/>
            <person name="Yang B."/>
        </authorList>
    </citation>
    <scope>NUCLEOTIDE SEQUENCE [LARGE SCALE GENOMIC DNA]</scope>
    <source>
        <strain evidence="1">Ann1</strain>
    </source>
</reference>
<dbReference type="EMBL" id="CM034410">
    <property type="protein sequence ID" value="KAJ0171347.1"/>
    <property type="molecule type" value="Genomic_DNA"/>
</dbReference>
<gene>
    <name evidence="1" type="ORF">K1T71_012897</name>
</gene>